<evidence type="ECO:0000313" key="3">
    <source>
        <dbReference type="Proteomes" id="UP001597201"/>
    </source>
</evidence>
<reference evidence="3" key="1">
    <citation type="journal article" date="2019" name="Int. J. Syst. Evol. Microbiol.">
        <title>The Global Catalogue of Microorganisms (GCM) 10K type strain sequencing project: providing services to taxonomists for standard genome sequencing and annotation.</title>
        <authorList>
            <consortium name="The Broad Institute Genomics Platform"/>
            <consortium name="The Broad Institute Genome Sequencing Center for Infectious Disease"/>
            <person name="Wu L."/>
            <person name="Ma J."/>
        </authorList>
    </citation>
    <scope>NUCLEOTIDE SEQUENCE [LARGE SCALE GENOMIC DNA]</scope>
    <source>
        <strain evidence="3">CCUG 61485</strain>
    </source>
</reference>
<keyword evidence="1" id="KW-0732">Signal</keyword>
<name>A0ABW3Y3U5_9FLAO</name>
<dbReference type="Pfam" id="PF26622">
    <property type="entry name" value="DUF8199"/>
    <property type="match status" value="1"/>
</dbReference>
<feature type="chain" id="PRO_5045064357" description="Secreted protein" evidence="1">
    <location>
        <begin position="22"/>
        <end position="139"/>
    </location>
</feature>
<dbReference type="InterPro" id="IPR058060">
    <property type="entry name" value="HYC_CC_PP"/>
</dbReference>
<sequence>MKQIIAISLSLIMLSSQLGIAMNTHFCGDIAVKSALTFGEKHLDCGMANMDSACELKDIDHDNITSQTCCKNLHQLLNSDENFKNQVSEAQFSTSFFVAFVHTFINGFSVNQEEKIKFYYEPPPPVAIDIQVLYQTFLI</sequence>
<keyword evidence="3" id="KW-1185">Reference proteome</keyword>
<dbReference type="NCBIfam" id="NF047658">
    <property type="entry name" value="HYC_CC_PP"/>
    <property type="match status" value="1"/>
</dbReference>
<dbReference type="EMBL" id="JBHTMY010000003">
    <property type="protein sequence ID" value="MFD1315712.1"/>
    <property type="molecule type" value="Genomic_DNA"/>
</dbReference>
<gene>
    <name evidence="2" type="ORF">ACFQ39_08805</name>
</gene>
<dbReference type="RefSeq" id="WP_377178145.1">
    <property type="nucleotide sequence ID" value="NZ_JBHTMY010000003.1"/>
</dbReference>
<dbReference type="InterPro" id="IPR058512">
    <property type="entry name" value="DUF8199"/>
</dbReference>
<dbReference type="Proteomes" id="UP001597201">
    <property type="component" value="Unassembled WGS sequence"/>
</dbReference>
<evidence type="ECO:0000313" key="2">
    <source>
        <dbReference type="EMBL" id="MFD1315712.1"/>
    </source>
</evidence>
<protein>
    <recommendedName>
        <fullName evidence="4">Secreted protein</fullName>
    </recommendedName>
</protein>
<organism evidence="2 3">
    <name type="scientific">Namhaeicola litoreus</name>
    <dbReference type="NCBI Taxonomy" id="1052145"/>
    <lineage>
        <taxon>Bacteria</taxon>
        <taxon>Pseudomonadati</taxon>
        <taxon>Bacteroidota</taxon>
        <taxon>Flavobacteriia</taxon>
        <taxon>Flavobacteriales</taxon>
        <taxon>Flavobacteriaceae</taxon>
        <taxon>Namhaeicola</taxon>
    </lineage>
</organism>
<accession>A0ABW3Y3U5</accession>
<proteinExistence type="predicted"/>
<evidence type="ECO:0008006" key="4">
    <source>
        <dbReference type="Google" id="ProtNLM"/>
    </source>
</evidence>
<feature type="signal peptide" evidence="1">
    <location>
        <begin position="1"/>
        <end position="21"/>
    </location>
</feature>
<comment type="caution">
    <text evidence="2">The sequence shown here is derived from an EMBL/GenBank/DDBJ whole genome shotgun (WGS) entry which is preliminary data.</text>
</comment>
<evidence type="ECO:0000256" key="1">
    <source>
        <dbReference type="SAM" id="SignalP"/>
    </source>
</evidence>